<comment type="caution">
    <text evidence="10">The sequence shown here is derived from an EMBL/GenBank/DDBJ whole genome shotgun (WGS) entry which is preliminary data.</text>
</comment>
<dbReference type="Pfam" id="PF02852">
    <property type="entry name" value="Pyr_redox_dim"/>
    <property type="match status" value="1"/>
</dbReference>
<dbReference type="PRINTS" id="PR00368">
    <property type="entry name" value="FADPNR"/>
</dbReference>
<feature type="active site" description="Proton acceptor" evidence="5">
    <location>
        <position position="447"/>
    </location>
</feature>
<dbReference type="Gene3D" id="3.30.390.30">
    <property type="match status" value="1"/>
</dbReference>
<dbReference type="EMBL" id="SEWG01000005">
    <property type="protein sequence ID" value="RYU89588.1"/>
    <property type="molecule type" value="Genomic_DNA"/>
</dbReference>
<dbReference type="GO" id="GO:0003955">
    <property type="term" value="F:NAD(P)H dehydrogenase (quinone) activity"/>
    <property type="evidence" value="ECO:0007669"/>
    <property type="project" value="TreeGrafter"/>
</dbReference>
<dbReference type="PRINTS" id="PR00411">
    <property type="entry name" value="PNDRDTASEI"/>
</dbReference>
<reference evidence="10 11" key="1">
    <citation type="submission" date="2019-02" db="EMBL/GenBank/DDBJ databases">
        <title>Bacterial novel species Mucilaginibacter sp. 17JY9-4 isolated from soil.</title>
        <authorList>
            <person name="Jung H.-Y."/>
        </authorList>
    </citation>
    <scope>NUCLEOTIDE SEQUENCE [LARGE SCALE GENOMIC DNA]</scope>
    <source>
        <strain evidence="10 11">17JY9-4</strain>
    </source>
</reference>
<dbReference type="FunFam" id="3.30.390.30:FF:000001">
    <property type="entry name" value="Dihydrolipoyl dehydrogenase"/>
    <property type="match status" value="1"/>
</dbReference>
<keyword evidence="4" id="KW-0560">Oxidoreductase</keyword>
<comment type="similarity">
    <text evidence="1">Belongs to the class-I pyridine nucleotide-disulfide oxidoreductase family.</text>
</comment>
<evidence type="ECO:0000259" key="8">
    <source>
        <dbReference type="Pfam" id="PF02852"/>
    </source>
</evidence>
<gene>
    <name evidence="10" type="ORF">EWM62_14835</name>
</gene>
<dbReference type="SUPFAM" id="SSF55424">
    <property type="entry name" value="FAD/NAD-linked reductases, dimerisation (C-terminal) domain"/>
    <property type="match status" value="1"/>
</dbReference>
<dbReference type="Pfam" id="PF07992">
    <property type="entry name" value="Pyr_redox_2"/>
    <property type="match status" value="1"/>
</dbReference>
<accession>A0A4Q5LJM2</accession>
<evidence type="ECO:0000313" key="10">
    <source>
        <dbReference type="EMBL" id="RYU89588.1"/>
    </source>
</evidence>
<keyword evidence="11" id="KW-1185">Reference proteome</keyword>
<keyword evidence="6" id="KW-0520">NAD</keyword>
<keyword evidence="6" id="KW-0547">Nucleotide-binding</keyword>
<sequence>MKQYDAIIIGSGQAGAPLAKKLAEAGKKTLIVEKRFYGGTCINDGCTPTKTMVASARVAYLAGKCNEMGVAIKGYKVDMRQVKKHKDDIVLKSRNGSLKAAEETKNLDVLFGDATFTGIKTISVKPNKKGKAQEFKADLIFINTGAKTIIPGDIEGLDDIDYLTSTTILDLEKVPGHLLIIGGNYIGLEFGQMFRRFGSKVTILEKSARLLSREDEDVSEEITNILQQEGINVYTNAKTTKFKQKLSSKITATVMVDGKEQKIKCTHVLIAIGRSPQTDTLGLDKTGVKMDEKGNIIVNTKLQTNVKGIYALGDVKGGPAFTHISYNDYTIVYRNLIEKQNLSTRNRPVPYCMFTDPELGRIGISETEAQKQGLNYKVAKLPMAHVARAIETGDTRGFMKAVVDPKTKKILGAAVIGTEGGEIMTVLQMAMEGGITYDRIRYCVFAHPTYSESLNNLFMRLED</sequence>
<dbReference type="PANTHER" id="PTHR43014">
    <property type="entry name" value="MERCURIC REDUCTASE"/>
    <property type="match status" value="1"/>
</dbReference>
<dbReference type="PANTHER" id="PTHR43014:SF2">
    <property type="entry name" value="MERCURIC REDUCTASE"/>
    <property type="match status" value="1"/>
</dbReference>
<feature type="binding site" evidence="6">
    <location>
        <position position="314"/>
    </location>
    <ligand>
        <name>FAD</name>
        <dbReference type="ChEBI" id="CHEBI:57692"/>
    </ligand>
</feature>
<dbReference type="Proteomes" id="UP000293331">
    <property type="component" value="Unassembled WGS sequence"/>
</dbReference>
<feature type="binding site" evidence="6">
    <location>
        <position position="205"/>
    </location>
    <ligand>
        <name>NAD(+)</name>
        <dbReference type="ChEBI" id="CHEBI:57540"/>
    </ligand>
</feature>
<evidence type="ECO:0000256" key="7">
    <source>
        <dbReference type="PIRSR" id="PIRSR000350-4"/>
    </source>
</evidence>
<comment type="cofactor">
    <cofactor evidence="6">
        <name>FAD</name>
        <dbReference type="ChEBI" id="CHEBI:57692"/>
    </cofactor>
    <text evidence="6">Binds 1 FAD per subunit.</text>
</comment>
<keyword evidence="3 6" id="KW-0274">FAD</keyword>
<dbReference type="SUPFAM" id="SSF51905">
    <property type="entry name" value="FAD/NAD(P)-binding domain"/>
    <property type="match status" value="1"/>
</dbReference>
<dbReference type="InterPro" id="IPR004099">
    <property type="entry name" value="Pyr_nucl-diS_OxRdtase_dimer"/>
</dbReference>
<dbReference type="Gene3D" id="3.50.50.60">
    <property type="entry name" value="FAD/NAD(P)-binding domain"/>
    <property type="match status" value="2"/>
</dbReference>
<name>A0A4Q5LJM2_9SPHI</name>
<keyword evidence="2" id="KW-0285">Flavoprotein</keyword>
<dbReference type="GO" id="GO:0050660">
    <property type="term" value="F:flavin adenine dinucleotide binding"/>
    <property type="evidence" value="ECO:0007669"/>
    <property type="project" value="TreeGrafter"/>
</dbReference>
<dbReference type="AlphaFoldDB" id="A0A4Q5LJM2"/>
<feature type="domain" description="FAD/NAD(P)-binding" evidence="9">
    <location>
        <begin position="4"/>
        <end position="325"/>
    </location>
</feature>
<dbReference type="InterPro" id="IPR036188">
    <property type="entry name" value="FAD/NAD-bd_sf"/>
</dbReference>
<dbReference type="InterPro" id="IPR023753">
    <property type="entry name" value="FAD/NAD-binding_dom"/>
</dbReference>
<evidence type="ECO:0000256" key="3">
    <source>
        <dbReference type="ARBA" id="ARBA00022827"/>
    </source>
</evidence>
<feature type="domain" description="Pyridine nucleotide-disulphide oxidoreductase dimerisation" evidence="8">
    <location>
        <begin position="349"/>
        <end position="456"/>
    </location>
</feature>
<feature type="disulfide bond" description="Redox-active" evidence="7">
    <location>
        <begin position="41"/>
        <end position="46"/>
    </location>
</feature>
<protein>
    <submittedName>
        <fullName evidence="10">Mercuric reductase</fullName>
    </submittedName>
</protein>
<feature type="binding site" evidence="6">
    <location>
        <position position="50"/>
    </location>
    <ligand>
        <name>FAD</name>
        <dbReference type="ChEBI" id="CHEBI:57692"/>
    </ligand>
</feature>
<dbReference type="InterPro" id="IPR016156">
    <property type="entry name" value="FAD/NAD-linked_Rdtase_dimer_sf"/>
</dbReference>
<dbReference type="RefSeq" id="WP_129877447.1">
    <property type="nucleotide sequence ID" value="NZ_SEWG01000005.1"/>
</dbReference>
<evidence type="ECO:0000256" key="6">
    <source>
        <dbReference type="PIRSR" id="PIRSR000350-3"/>
    </source>
</evidence>
<dbReference type="OrthoDB" id="9800167at2"/>
<proteinExistence type="inferred from homology"/>
<dbReference type="PIRSF" id="PIRSF000350">
    <property type="entry name" value="Mercury_reductase_MerA"/>
    <property type="match status" value="1"/>
</dbReference>
<organism evidence="10 11">
    <name type="scientific">Mucilaginibacter terrigena</name>
    <dbReference type="NCBI Taxonomy" id="2492395"/>
    <lineage>
        <taxon>Bacteria</taxon>
        <taxon>Pseudomonadati</taxon>
        <taxon>Bacteroidota</taxon>
        <taxon>Sphingobacteriia</taxon>
        <taxon>Sphingobacteriales</taxon>
        <taxon>Sphingobacteriaceae</taxon>
        <taxon>Mucilaginibacter</taxon>
    </lineage>
</organism>
<evidence type="ECO:0000259" key="9">
    <source>
        <dbReference type="Pfam" id="PF07992"/>
    </source>
</evidence>
<feature type="binding site" evidence="6">
    <location>
        <begin position="182"/>
        <end position="189"/>
    </location>
    <ligand>
        <name>NAD(+)</name>
        <dbReference type="ChEBI" id="CHEBI:57540"/>
    </ligand>
</feature>
<evidence type="ECO:0000313" key="11">
    <source>
        <dbReference type="Proteomes" id="UP000293331"/>
    </source>
</evidence>
<evidence type="ECO:0000256" key="4">
    <source>
        <dbReference type="ARBA" id="ARBA00023002"/>
    </source>
</evidence>
<dbReference type="InterPro" id="IPR001100">
    <property type="entry name" value="Pyr_nuc-diS_OxRdtase"/>
</dbReference>
<feature type="binding site" evidence="6">
    <location>
        <position position="273"/>
    </location>
    <ligand>
        <name>NAD(+)</name>
        <dbReference type="ChEBI" id="CHEBI:57540"/>
    </ligand>
</feature>
<evidence type="ECO:0000256" key="2">
    <source>
        <dbReference type="ARBA" id="ARBA00022630"/>
    </source>
</evidence>
<evidence type="ECO:0000256" key="1">
    <source>
        <dbReference type="ARBA" id="ARBA00007532"/>
    </source>
</evidence>
<evidence type="ECO:0000256" key="5">
    <source>
        <dbReference type="PIRSR" id="PIRSR000350-2"/>
    </source>
</evidence>